<dbReference type="InterPro" id="IPR051330">
    <property type="entry name" value="Phosphatase_reg/MetRdx"/>
</dbReference>
<evidence type="ECO:0000313" key="3">
    <source>
        <dbReference type="EMBL" id="TKB98403.1"/>
    </source>
</evidence>
<sequence length="165" mass="18085">MAEDLTIAKTGSKEQQYQSLIPQIEALLYGETDQIANMANICAALKEQFNWFWVGFYLVKNDATPAGGQELVLGPFQGPVACTRIKKGKGVCGSSWLKNEILIVPDVDEFPGHIACASASKSEIVLPVYQNGNIIGVLDVDSEYLAHFDEVDGKYLNQIIKFLDA</sequence>
<dbReference type="Gene3D" id="3.30.450.40">
    <property type="match status" value="1"/>
</dbReference>
<dbReference type="EMBL" id="SWBO01000008">
    <property type="protein sequence ID" value="TKB98403.1"/>
    <property type="molecule type" value="Genomic_DNA"/>
</dbReference>
<dbReference type="PANTHER" id="PTHR21021:SF15">
    <property type="entry name" value="FREE METHIONINE-R-SULFOXIDE REDUCTASE"/>
    <property type="match status" value="1"/>
</dbReference>
<dbReference type="PANTHER" id="PTHR21021">
    <property type="entry name" value="GAF/PUTATIVE CYTOSKELETAL PROTEIN"/>
    <property type="match status" value="1"/>
</dbReference>
<dbReference type="SUPFAM" id="SSF55781">
    <property type="entry name" value="GAF domain-like"/>
    <property type="match status" value="1"/>
</dbReference>
<feature type="domain" description="GAF" evidence="2">
    <location>
        <begin position="40"/>
        <end position="159"/>
    </location>
</feature>
<dbReference type="GO" id="GO:0033745">
    <property type="term" value="F:L-methionine-(R)-S-oxide reductase activity"/>
    <property type="evidence" value="ECO:0007669"/>
    <property type="project" value="TreeGrafter"/>
</dbReference>
<protein>
    <submittedName>
        <fullName evidence="3">GAF domain-containing protein</fullName>
    </submittedName>
</protein>
<dbReference type="InterPro" id="IPR003018">
    <property type="entry name" value="GAF"/>
</dbReference>
<gene>
    <name evidence="3" type="ORF">FA045_13875</name>
</gene>
<evidence type="ECO:0000256" key="1">
    <source>
        <dbReference type="ARBA" id="ARBA00038454"/>
    </source>
</evidence>
<organism evidence="3 4">
    <name type="scientific">Pedobacter cryotolerans</name>
    <dbReference type="NCBI Taxonomy" id="2571270"/>
    <lineage>
        <taxon>Bacteria</taxon>
        <taxon>Pseudomonadati</taxon>
        <taxon>Bacteroidota</taxon>
        <taxon>Sphingobacteriia</taxon>
        <taxon>Sphingobacteriales</taxon>
        <taxon>Sphingobacteriaceae</taxon>
        <taxon>Pedobacter</taxon>
    </lineage>
</organism>
<dbReference type="InterPro" id="IPR029016">
    <property type="entry name" value="GAF-like_dom_sf"/>
</dbReference>
<dbReference type="Proteomes" id="UP000310477">
    <property type="component" value="Unassembled WGS sequence"/>
</dbReference>
<reference evidence="3 4" key="1">
    <citation type="submission" date="2019-04" db="EMBL/GenBank/DDBJ databases">
        <title>Pedobacter sp. AR-2-6 sp. nov., isolated from Arctic soil.</title>
        <authorList>
            <person name="Dahal R.H."/>
            <person name="Kim D.-U."/>
        </authorList>
    </citation>
    <scope>NUCLEOTIDE SEQUENCE [LARGE SCALE GENOMIC DNA]</scope>
    <source>
        <strain evidence="3 4">AR-2-6</strain>
    </source>
</reference>
<keyword evidence="4" id="KW-1185">Reference proteome</keyword>
<dbReference type="AlphaFoldDB" id="A0A4V5NXG7"/>
<dbReference type="Pfam" id="PF13185">
    <property type="entry name" value="GAF_2"/>
    <property type="match status" value="1"/>
</dbReference>
<proteinExistence type="inferred from homology"/>
<name>A0A4V5NXG7_9SPHI</name>
<comment type="caution">
    <text evidence="3">The sequence shown here is derived from an EMBL/GenBank/DDBJ whole genome shotgun (WGS) entry which is preliminary data.</text>
</comment>
<dbReference type="RefSeq" id="WP_136877682.1">
    <property type="nucleotide sequence ID" value="NZ_SWBO01000008.1"/>
</dbReference>
<evidence type="ECO:0000313" key="4">
    <source>
        <dbReference type="Proteomes" id="UP000310477"/>
    </source>
</evidence>
<comment type="similarity">
    <text evidence="1">Belongs to the free Met sulfoxide reductase family.</text>
</comment>
<dbReference type="FunFam" id="3.30.450.40:FF:000008">
    <property type="entry name" value="GAF domain-containing proteins"/>
    <property type="match status" value="1"/>
</dbReference>
<dbReference type="GO" id="GO:0005829">
    <property type="term" value="C:cytosol"/>
    <property type="evidence" value="ECO:0007669"/>
    <property type="project" value="TreeGrafter"/>
</dbReference>
<evidence type="ECO:0000259" key="2">
    <source>
        <dbReference type="Pfam" id="PF13185"/>
    </source>
</evidence>
<accession>A0A4V5NXG7</accession>
<dbReference type="OrthoDB" id="9796252at2"/>